<name>A0A6H5HNC9_9HEMI</name>
<evidence type="ECO:0000313" key="2">
    <source>
        <dbReference type="EMBL" id="CAB0019797.1"/>
    </source>
</evidence>
<evidence type="ECO:0000313" key="3">
    <source>
        <dbReference type="Proteomes" id="UP000479000"/>
    </source>
</evidence>
<organism evidence="2 3">
    <name type="scientific">Nesidiocoris tenuis</name>
    <dbReference type="NCBI Taxonomy" id="355587"/>
    <lineage>
        <taxon>Eukaryota</taxon>
        <taxon>Metazoa</taxon>
        <taxon>Ecdysozoa</taxon>
        <taxon>Arthropoda</taxon>
        <taxon>Hexapoda</taxon>
        <taxon>Insecta</taxon>
        <taxon>Pterygota</taxon>
        <taxon>Neoptera</taxon>
        <taxon>Paraneoptera</taxon>
        <taxon>Hemiptera</taxon>
        <taxon>Heteroptera</taxon>
        <taxon>Panheteroptera</taxon>
        <taxon>Cimicomorpha</taxon>
        <taxon>Miridae</taxon>
        <taxon>Dicyphina</taxon>
        <taxon>Nesidiocoris</taxon>
    </lineage>
</organism>
<proteinExistence type="predicted"/>
<gene>
    <name evidence="2" type="ORF">NTEN_LOCUS23463</name>
</gene>
<protein>
    <submittedName>
        <fullName evidence="2">Uncharacterized protein</fullName>
    </submittedName>
</protein>
<dbReference type="EMBL" id="CADCXU010034557">
    <property type="protein sequence ID" value="CAB0019797.1"/>
    <property type="molecule type" value="Genomic_DNA"/>
</dbReference>
<accession>A0A6H5HNC9</accession>
<feature type="compositionally biased region" description="Basic and acidic residues" evidence="1">
    <location>
        <begin position="1"/>
        <end position="21"/>
    </location>
</feature>
<sequence length="113" mass="13072">MSTREFSARSLHDESYHRGSEEQEDPTIWARLLRQRGRQLALGYHGLVQLQRSEQLWREQLRACQQLCRRGSEEPISWSEKELPGVQPNERAWQGGLQVCQGWARLGEGEAGI</sequence>
<evidence type="ECO:0000256" key="1">
    <source>
        <dbReference type="SAM" id="MobiDB-lite"/>
    </source>
</evidence>
<keyword evidence="3" id="KW-1185">Reference proteome</keyword>
<dbReference type="AlphaFoldDB" id="A0A6H5HNC9"/>
<reference evidence="2 3" key="1">
    <citation type="submission" date="2020-02" db="EMBL/GenBank/DDBJ databases">
        <authorList>
            <person name="Ferguson B K."/>
        </authorList>
    </citation>
    <scope>NUCLEOTIDE SEQUENCE [LARGE SCALE GENOMIC DNA]</scope>
</reference>
<dbReference type="Proteomes" id="UP000479000">
    <property type="component" value="Unassembled WGS sequence"/>
</dbReference>
<feature type="region of interest" description="Disordered" evidence="1">
    <location>
        <begin position="1"/>
        <end position="24"/>
    </location>
</feature>